<feature type="transmembrane region" description="Helical" evidence="1">
    <location>
        <begin position="92"/>
        <end position="113"/>
    </location>
</feature>
<dbReference type="Proteomes" id="UP000652761">
    <property type="component" value="Unassembled WGS sequence"/>
</dbReference>
<feature type="non-terminal residue" evidence="2">
    <location>
        <position position="1"/>
    </location>
</feature>
<organism evidence="2 3">
    <name type="scientific">Colocasia esculenta</name>
    <name type="common">Wild taro</name>
    <name type="synonym">Arum esculentum</name>
    <dbReference type="NCBI Taxonomy" id="4460"/>
    <lineage>
        <taxon>Eukaryota</taxon>
        <taxon>Viridiplantae</taxon>
        <taxon>Streptophyta</taxon>
        <taxon>Embryophyta</taxon>
        <taxon>Tracheophyta</taxon>
        <taxon>Spermatophyta</taxon>
        <taxon>Magnoliopsida</taxon>
        <taxon>Liliopsida</taxon>
        <taxon>Araceae</taxon>
        <taxon>Aroideae</taxon>
        <taxon>Colocasieae</taxon>
        <taxon>Colocasia</taxon>
    </lineage>
</organism>
<protein>
    <recommendedName>
        <fullName evidence="4">Sugar phosphate transporter domain-containing protein</fullName>
    </recommendedName>
</protein>
<evidence type="ECO:0000256" key="1">
    <source>
        <dbReference type="SAM" id="Phobius"/>
    </source>
</evidence>
<dbReference type="EMBL" id="NMUH01003419">
    <property type="protein sequence ID" value="MQM05479.1"/>
    <property type="molecule type" value="Genomic_DNA"/>
</dbReference>
<keyword evidence="1" id="KW-0812">Transmembrane</keyword>
<keyword evidence="3" id="KW-1185">Reference proteome</keyword>
<dbReference type="OrthoDB" id="1931162at2759"/>
<gene>
    <name evidence="2" type="ORF">Taro_038288</name>
</gene>
<accession>A0A843W7T6</accession>
<reference evidence="2" key="1">
    <citation type="submission" date="2017-07" db="EMBL/GenBank/DDBJ databases">
        <title>Taro Niue Genome Assembly and Annotation.</title>
        <authorList>
            <person name="Atibalentja N."/>
            <person name="Keating K."/>
            <person name="Fields C.J."/>
        </authorList>
    </citation>
    <scope>NUCLEOTIDE SEQUENCE</scope>
    <source>
        <strain evidence="2">Niue_2</strain>
        <tissue evidence="2">Leaf</tissue>
    </source>
</reference>
<proteinExistence type="predicted"/>
<name>A0A843W7T6_COLES</name>
<sequence>MIKRGSTENGEEKGGPEREHCAVDLIGAWLPRFSAEGAAAGGRAEAAMAGSRLYGKVSEGWVTYAYLLVYVALSSGQIFFNKWVLSSKEINFPYPVALTLLHMVFSSVLCFILTKVFKIIKIEEGMTTEIHVAGLLIPSLIFCNSPPNHHPCHCHSCGQGMLYQVSILSWEVK</sequence>
<evidence type="ECO:0000313" key="2">
    <source>
        <dbReference type="EMBL" id="MQM05479.1"/>
    </source>
</evidence>
<dbReference type="AlphaFoldDB" id="A0A843W7T6"/>
<keyword evidence="1" id="KW-1133">Transmembrane helix</keyword>
<comment type="caution">
    <text evidence="2">The sequence shown here is derived from an EMBL/GenBank/DDBJ whole genome shotgun (WGS) entry which is preliminary data.</text>
</comment>
<evidence type="ECO:0008006" key="4">
    <source>
        <dbReference type="Google" id="ProtNLM"/>
    </source>
</evidence>
<evidence type="ECO:0000313" key="3">
    <source>
        <dbReference type="Proteomes" id="UP000652761"/>
    </source>
</evidence>
<keyword evidence="1" id="KW-0472">Membrane</keyword>
<feature type="transmembrane region" description="Helical" evidence="1">
    <location>
        <begin position="61"/>
        <end position="80"/>
    </location>
</feature>